<sequence length="353" mass="40013">MGSCGYLKISCVLGIIVRIALKLWAYSGIVLVICFLLYYFYGGYFAFGLLVFALIGIFYHAQDNFLYYPDLPTHSRVYVPVPTIYGLPYENVNIVTPDGITLHMFFIHQPKDKQHKSPTIVFLHGNAGNIGHRLQNCVGFYHNLSCNILLVEYRGFGLSQGSPSEEGLYIDAKASIDYLYGRNDINHSEIIVFGRSLGGAVAVDLASRVDYADKLWCLIVENTFTSIPDMARVLLSWRFINYIPLFLYKNKFSSFYKVMHIRTPTLFISGMSDALVPPAMMSELHSRCGSAIKQLLQFSTGTHNETWTVPGYYHGIAIFLQHCRIQNPEKSNKRVDDEKIRVESVKWGTVVNI</sequence>
<dbReference type="PANTHER" id="PTHR12277">
    <property type="entry name" value="ALPHA/BETA HYDROLASE DOMAIN-CONTAINING PROTEIN"/>
    <property type="match status" value="1"/>
</dbReference>
<dbReference type="FunCoup" id="A0A1W4WJZ9">
    <property type="interactions" value="1151"/>
</dbReference>
<evidence type="ECO:0000259" key="4">
    <source>
        <dbReference type="Pfam" id="PF00561"/>
    </source>
</evidence>
<feature type="transmembrane region" description="Helical" evidence="3">
    <location>
        <begin position="12"/>
        <end position="38"/>
    </location>
</feature>
<evidence type="ECO:0000256" key="1">
    <source>
        <dbReference type="ARBA" id="ARBA00040125"/>
    </source>
</evidence>
<proteinExistence type="predicted"/>
<keyword evidence="3" id="KW-1133">Transmembrane helix</keyword>
<evidence type="ECO:0000256" key="3">
    <source>
        <dbReference type="SAM" id="Phobius"/>
    </source>
</evidence>
<dbReference type="Gene3D" id="3.40.50.1820">
    <property type="entry name" value="alpha/beta hydrolase"/>
    <property type="match status" value="1"/>
</dbReference>
<dbReference type="GO" id="GO:0008474">
    <property type="term" value="F:palmitoyl-(protein) hydrolase activity"/>
    <property type="evidence" value="ECO:0007669"/>
    <property type="project" value="TreeGrafter"/>
</dbReference>
<dbReference type="GeneID" id="108733678"/>
<dbReference type="InterPro" id="IPR000073">
    <property type="entry name" value="AB_hydrolase_1"/>
</dbReference>
<dbReference type="STRING" id="224129.A0A1W4WJZ9"/>
<feature type="transmembrane region" description="Helical" evidence="3">
    <location>
        <begin position="44"/>
        <end position="61"/>
    </location>
</feature>
<keyword evidence="5" id="KW-1185">Reference proteome</keyword>
<feature type="domain" description="AB hydrolase-1" evidence="4">
    <location>
        <begin position="118"/>
        <end position="226"/>
    </location>
</feature>
<evidence type="ECO:0000256" key="2">
    <source>
        <dbReference type="ARBA" id="ARBA00042701"/>
    </source>
</evidence>
<dbReference type="InParanoid" id="A0A1W4WJZ9"/>
<organism evidence="5 6">
    <name type="scientific">Agrilus planipennis</name>
    <name type="common">Emerald ash borer</name>
    <name type="synonym">Agrilus marcopoli</name>
    <dbReference type="NCBI Taxonomy" id="224129"/>
    <lineage>
        <taxon>Eukaryota</taxon>
        <taxon>Metazoa</taxon>
        <taxon>Ecdysozoa</taxon>
        <taxon>Arthropoda</taxon>
        <taxon>Hexapoda</taxon>
        <taxon>Insecta</taxon>
        <taxon>Pterygota</taxon>
        <taxon>Neoptera</taxon>
        <taxon>Endopterygota</taxon>
        <taxon>Coleoptera</taxon>
        <taxon>Polyphaga</taxon>
        <taxon>Elateriformia</taxon>
        <taxon>Buprestoidea</taxon>
        <taxon>Buprestidae</taxon>
        <taxon>Agrilinae</taxon>
        <taxon>Agrilus</taxon>
    </lineage>
</organism>
<dbReference type="RefSeq" id="XP_018320448.1">
    <property type="nucleotide sequence ID" value="XM_018464946.2"/>
</dbReference>
<name>A0A1W4WJZ9_AGRPL</name>
<protein>
    <recommendedName>
        <fullName evidence="1">Protein ABHD13</fullName>
    </recommendedName>
    <alternativeName>
        <fullName evidence="2">Alpha/beta hydrolase domain-containing protein 13</fullName>
    </alternativeName>
</protein>
<dbReference type="CTD" id="44441"/>
<evidence type="ECO:0000313" key="6">
    <source>
        <dbReference type="RefSeq" id="XP_018320448.1"/>
    </source>
</evidence>
<dbReference type="ESTHER" id="agrpl-a0a1w4wjz9">
    <property type="family name" value="ABHD13-BEM46"/>
</dbReference>
<dbReference type="SUPFAM" id="SSF53474">
    <property type="entry name" value="alpha/beta-Hydrolases"/>
    <property type="match status" value="1"/>
</dbReference>
<dbReference type="GO" id="GO:0016020">
    <property type="term" value="C:membrane"/>
    <property type="evidence" value="ECO:0007669"/>
    <property type="project" value="TreeGrafter"/>
</dbReference>
<dbReference type="InterPro" id="IPR029058">
    <property type="entry name" value="AB_hydrolase_fold"/>
</dbReference>
<dbReference type="OrthoDB" id="10249433at2759"/>
<evidence type="ECO:0000313" key="5">
    <source>
        <dbReference type="Proteomes" id="UP000192223"/>
    </source>
</evidence>
<dbReference type="PANTHER" id="PTHR12277:SF81">
    <property type="entry name" value="PROTEIN ABHD13"/>
    <property type="match status" value="1"/>
</dbReference>
<keyword evidence="3" id="KW-0472">Membrane</keyword>
<dbReference type="Proteomes" id="UP000192223">
    <property type="component" value="Unplaced"/>
</dbReference>
<keyword evidence="3" id="KW-0812">Transmembrane</keyword>
<dbReference type="KEGG" id="apln:108733678"/>
<gene>
    <name evidence="6" type="primary">LOC108733678</name>
</gene>
<accession>A0A1W4WJZ9</accession>
<dbReference type="Pfam" id="PF00561">
    <property type="entry name" value="Abhydrolase_1"/>
    <property type="match status" value="1"/>
</dbReference>
<dbReference type="AlphaFoldDB" id="A0A1W4WJZ9"/>
<reference evidence="6" key="1">
    <citation type="submission" date="2025-08" db="UniProtKB">
        <authorList>
            <consortium name="RefSeq"/>
        </authorList>
    </citation>
    <scope>IDENTIFICATION</scope>
    <source>
        <tissue evidence="6">Entire body</tissue>
    </source>
</reference>